<dbReference type="SMART" id="SM00359">
    <property type="entry name" value="PUA"/>
    <property type="match status" value="1"/>
</dbReference>
<dbReference type="PROSITE" id="PS00902">
    <property type="entry name" value="GLUTAMATE_5_KINASE"/>
    <property type="match status" value="1"/>
</dbReference>
<dbReference type="InterPro" id="IPR002478">
    <property type="entry name" value="PUA"/>
</dbReference>
<evidence type="ECO:0000256" key="8">
    <source>
        <dbReference type="HAMAP-Rule" id="MF_00456"/>
    </source>
</evidence>
<dbReference type="CDD" id="cd21157">
    <property type="entry name" value="PUA_G5K"/>
    <property type="match status" value="1"/>
</dbReference>
<evidence type="ECO:0000256" key="6">
    <source>
        <dbReference type="ARBA" id="ARBA00022777"/>
    </source>
</evidence>
<keyword evidence="11" id="KW-1185">Reference proteome</keyword>
<dbReference type="Gene3D" id="3.40.1160.10">
    <property type="entry name" value="Acetylglutamate kinase-like"/>
    <property type="match status" value="1"/>
</dbReference>
<keyword evidence="3 8" id="KW-0641">Proline biosynthesis</keyword>
<dbReference type="Pfam" id="PF01472">
    <property type="entry name" value="PUA"/>
    <property type="match status" value="1"/>
</dbReference>
<comment type="caution">
    <text evidence="10">The sequence shown here is derived from an EMBL/GenBank/DDBJ whole genome shotgun (WGS) entry which is preliminary data.</text>
</comment>
<keyword evidence="5 8" id="KW-0547">Nucleotide-binding</keyword>
<feature type="binding site" evidence="8">
    <location>
        <position position="69"/>
    </location>
    <ligand>
        <name>substrate</name>
    </ligand>
</feature>
<comment type="pathway">
    <text evidence="8">Amino-acid biosynthesis; L-proline biosynthesis; L-glutamate 5-semialdehyde from L-glutamate: step 1/2.</text>
</comment>
<dbReference type="RefSeq" id="WP_376979614.1">
    <property type="nucleotide sequence ID" value="NZ_JBHLSV010000007.1"/>
</dbReference>
<comment type="subcellular location">
    <subcellularLocation>
        <location evidence="8">Cytoplasm</location>
    </subcellularLocation>
</comment>
<keyword evidence="2 8" id="KW-0028">Amino-acid biosynthesis</keyword>
<evidence type="ECO:0000313" key="11">
    <source>
        <dbReference type="Proteomes" id="UP001589793"/>
    </source>
</evidence>
<keyword evidence="4 8" id="KW-0808">Transferase</keyword>
<dbReference type="InterPro" id="IPR015947">
    <property type="entry name" value="PUA-like_sf"/>
</dbReference>
<dbReference type="PANTHER" id="PTHR43654">
    <property type="entry name" value="GLUTAMATE 5-KINASE"/>
    <property type="match status" value="1"/>
</dbReference>
<dbReference type="NCBIfam" id="TIGR01027">
    <property type="entry name" value="proB"/>
    <property type="match status" value="1"/>
</dbReference>
<dbReference type="InterPro" id="IPR011529">
    <property type="entry name" value="Glu_5kinase"/>
</dbReference>
<dbReference type="SUPFAM" id="SSF88697">
    <property type="entry name" value="PUA domain-like"/>
    <property type="match status" value="1"/>
</dbReference>
<protein>
    <recommendedName>
        <fullName evidence="8">Glutamate 5-kinase</fullName>
        <ecNumber evidence="8">2.7.2.11</ecNumber>
    </recommendedName>
    <alternativeName>
        <fullName evidence="8">Gamma-glutamyl kinase</fullName>
        <shortName evidence="8">GK</shortName>
    </alternativeName>
</protein>
<dbReference type="GO" id="GO:0004349">
    <property type="term" value="F:glutamate 5-kinase activity"/>
    <property type="evidence" value="ECO:0007669"/>
    <property type="project" value="UniProtKB-EC"/>
</dbReference>
<evidence type="ECO:0000256" key="3">
    <source>
        <dbReference type="ARBA" id="ARBA00022650"/>
    </source>
</evidence>
<dbReference type="EMBL" id="JBHLSV010000007">
    <property type="protein sequence ID" value="MFC0673778.1"/>
    <property type="molecule type" value="Genomic_DNA"/>
</dbReference>
<dbReference type="PANTHER" id="PTHR43654:SF1">
    <property type="entry name" value="ISOPENTENYL PHOSPHATE KINASE"/>
    <property type="match status" value="1"/>
</dbReference>
<accession>A0ABV6RCV1</accession>
<dbReference type="HAMAP" id="MF_00456">
    <property type="entry name" value="ProB"/>
    <property type="match status" value="1"/>
</dbReference>
<dbReference type="InterPro" id="IPR041739">
    <property type="entry name" value="G5K_ProB"/>
</dbReference>
<dbReference type="InterPro" id="IPR036393">
    <property type="entry name" value="AceGlu_kinase-like_sf"/>
</dbReference>
<feature type="binding site" evidence="8">
    <location>
        <position position="168"/>
    </location>
    <ligand>
        <name>substrate</name>
    </ligand>
</feature>
<evidence type="ECO:0000256" key="5">
    <source>
        <dbReference type="ARBA" id="ARBA00022741"/>
    </source>
</evidence>
<feature type="binding site" evidence="8">
    <location>
        <begin position="188"/>
        <end position="189"/>
    </location>
    <ligand>
        <name>ATP</name>
        <dbReference type="ChEBI" id="CHEBI:30616"/>
    </ligand>
</feature>
<dbReference type="PIRSF" id="PIRSF000729">
    <property type="entry name" value="GK"/>
    <property type="match status" value="1"/>
</dbReference>
<organism evidence="10 11">
    <name type="scientific">Brachybacterium hainanense</name>
    <dbReference type="NCBI Taxonomy" id="1541174"/>
    <lineage>
        <taxon>Bacteria</taxon>
        <taxon>Bacillati</taxon>
        <taxon>Actinomycetota</taxon>
        <taxon>Actinomycetes</taxon>
        <taxon>Micrococcales</taxon>
        <taxon>Dermabacteraceae</taxon>
        <taxon>Brachybacterium</taxon>
    </lineage>
</organism>
<dbReference type="PRINTS" id="PR00474">
    <property type="entry name" value="GLU5KINASE"/>
</dbReference>
<comment type="similarity">
    <text evidence="8">Belongs to the glutamate 5-kinase family.</text>
</comment>
<dbReference type="EC" id="2.7.2.11" evidence="8"/>
<dbReference type="Pfam" id="PF00696">
    <property type="entry name" value="AA_kinase"/>
    <property type="match status" value="1"/>
</dbReference>
<comment type="function">
    <text evidence="8">Catalyzes the transfer of a phosphate group to glutamate to form L-glutamate 5-phosphate.</text>
</comment>
<evidence type="ECO:0000256" key="4">
    <source>
        <dbReference type="ARBA" id="ARBA00022679"/>
    </source>
</evidence>
<dbReference type="InterPro" id="IPR005715">
    <property type="entry name" value="Glu_5kinase/COase_Synthase"/>
</dbReference>
<dbReference type="Proteomes" id="UP001589793">
    <property type="component" value="Unassembled WGS sequence"/>
</dbReference>
<feature type="binding site" evidence="8">
    <location>
        <position position="156"/>
    </location>
    <ligand>
        <name>substrate</name>
    </ligand>
</feature>
<name>A0ABV6RCV1_9MICO</name>
<evidence type="ECO:0000256" key="7">
    <source>
        <dbReference type="ARBA" id="ARBA00022840"/>
    </source>
</evidence>
<evidence type="ECO:0000256" key="2">
    <source>
        <dbReference type="ARBA" id="ARBA00022605"/>
    </source>
</evidence>
<keyword evidence="6 8" id="KW-0418">Kinase</keyword>
<dbReference type="CDD" id="cd04242">
    <property type="entry name" value="AAK_G5K_ProB"/>
    <property type="match status" value="1"/>
</dbReference>
<evidence type="ECO:0000313" key="10">
    <source>
        <dbReference type="EMBL" id="MFC0673778.1"/>
    </source>
</evidence>
<reference evidence="10 11" key="1">
    <citation type="submission" date="2024-09" db="EMBL/GenBank/DDBJ databases">
        <authorList>
            <person name="Sun Q."/>
            <person name="Mori K."/>
        </authorList>
    </citation>
    <scope>NUCLEOTIDE SEQUENCE [LARGE SCALE GENOMIC DNA]</scope>
    <source>
        <strain evidence="10 11">CICC 10874</strain>
    </source>
</reference>
<proteinExistence type="inferred from homology"/>
<sequence>MTGSDFTTRLPARLSVRSQITSARRIVIKVGSSSLTTPDGHLDDERVRSLADDVITLTKRGCDVVLVSSGAIAAALGVLGLPGRPSDIAVQQAAASVGQAILARAWSRAFERHDRITGQVLLTESDVIRSETYRNVRSNLEALLELGVIPVVNENDATATHEIRFGDNDRLASLVSQLIGADLLVLLTDVDALYTAPPKEPGARRIELVEDASQLEGVSVGSVGSTVGTGGMVTKLAAAQHAASTGTATLLTSAANARAVLEGAEVGTFFPAKSGRRRSRLVWLRFATRGAGTIRVDAGAVDALRTRRRSLLAVGITGVEGAFPAGVPVDVAGPDGTVIVRGLVAFSSEEITPMMGLTTGSVRRTLGERYARPVVHRDDLVVL</sequence>
<dbReference type="InterPro" id="IPR019797">
    <property type="entry name" value="Glutamate_5-kinase_CS"/>
</dbReference>
<feature type="binding site" evidence="8">
    <location>
        <position position="29"/>
    </location>
    <ligand>
        <name>ATP</name>
        <dbReference type="ChEBI" id="CHEBI:30616"/>
    </ligand>
</feature>
<dbReference type="InterPro" id="IPR001048">
    <property type="entry name" value="Asp/Glu/Uridylate_kinase"/>
</dbReference>
<evidence type="ECO:0000256" key="1">
    <source>
        <dbReference type="ARBA" id="ARBA00022490"/>
    </source>
</evidence>
<feature type="binding site" evidence="8">
    <location>
        <begin position="229"/>
        <end position="235"/>
    </location>
    <ligand>
        <name>ATP</name>
        <dbReference type="ChEBI" id="CHEBI:30616"/>
    </ligand>
</feature>
<comment type="catalytic activity">
    <reaction evidence="8">
        <text>L-glutamate + ATP = L-glutamyl 5-phosphate + ADP</text>
        <dbReference type="Rhea" id="RHEA:14877"/>
        <dbReference type="ChEBI" id="CHEBI:29985"/>
        <dbReference type="ChEBI" id="CHEBI:30616"/>
        <dbReference type="ChEBI" id="CHEBI:58274"/>
        <dbReference type="ChEBI" id="CHEBI:456216"/>
        <dbReference type="EC" id="2.7.2.11"/>
    </reaction>
</comment>
<dbReference type="InterPro" id="IPR001057">
    <property type="entry name" value="Glu/AcGlu_kinase"/>
</dbReference>
<feature type="domain" description="PUA" evidence="9">
    <location>
        <begin position="292"/>
        <end position="375"/>
    </location>
</feature>
<keyword evidence="7 8" id="KW-0067">ATP-binding</keyword>
<dbReference type="PROSITE" id="PS50890">
    <property type="entry name" value="PUA"/>
    <property type="match status" value="1"/>
</dbReference>
<dbReference type="InterPro" id="IPR036974">
    <property type="entry name" value="PUA_sf"/>
</dbReference>
<gene>
    <name evidence="8 10" type="primary">proB</name>
    <name evidence="10" type="ORF">ACFFF6_07400</name>
</gene>
<dbReference type="Gene3D" id="2.30.130.10">
    <property type="entry name" value="PUA domain"/>
    <property type="match status" value="1"/>
</dbReference>
<keyword evidence="1 8" id="KW-0963">Cytoplasm</keyword>
<dbReference type="SUPFAM" id="SSF53633">
    <property type="entry name" value="Carbamate kinase-like"/>
    <property type="match status" value="1"/>
</dbReference>
<evidence type="ECO:0000259" key="9">
    <source>
        <dbReference type="SMART" id="SM00359"/>
    </source>
</evidence>